<proteinExistence type="predicted"/>
<sequence>MGQGCPLYRRCILPGQSLTVGVYKRLTVHYFDPQESQGFNQMLVFQKDLKQRHLVLGSVEEFPYFGPYSFEVRFVDIAGFQTFPVRYNTTQDHKIEVVYTVNLVASN</sequence>
<protein>
    <submittedName>
        <fullName evidence="1">Uncharacterized protein</fullName>
    </submittedName>
</protein>
<name>A0A562K5Y2_9BACI</name>
<dbReference type="Proteomes" id="UP000318667">
    <property type="component" value="Unassembled WGS sequence"/>
</dbReference>
<comment type="caution">
    <text evidence="1">The sequence shown here is derived from an EMBL/GenBank/DDBJ whole genome shotgun (WGS) entry which is preliminary data.</text>
</comment>
<evidence type="ECO:0000313" key="1">
    <source>
        <dbReference type="EMBL" id="TWH90851.1"/>
    </source>
</evidence>
<reference evidence="1 2" key="1">
    <citation type="journal article" date="2015" name="Stand. Genomic Sci.">
        <title>Genomic Encyclopedia of Bacterial and Archaeal Type Strains, Phase III: the genomes of soil and plant-associated and newly described type strains.</title>
        <authorList>
            <person name="Whitman W.B."/>
            <person name="Woyke T."/>
            <person name="Klenk H.P."/>
            <person name="Zhou Y."/>
            <person name="Lilburn T.G."/>
            <person name="Beck B.J."/>
            <person name="De Vos P."/>
            <person name="Vandamme P."/>
            <person name="Eisen J.A."/>
            <person name="Garrity G."/>
            <person name="Hugenholtz P."/>
            <person name="Kyrpides N.C."/>
        </authorList>
    </citation>
    <scope>NUCLEOTIDE SEQUENCE [LARGE SCALE GENOMIC DNA]</scope>
    <source>
        <strain evidence="1 2">CGMCC 1.10115</strain>
    </source>
</reference>
<accession>A0A562K5Y2</accession>
<organism evidence="1 2">
    <name type="scientific">Cytobacillus oceanisediminis</name>
    <dbReference type="NCBI Taxonomy" id="665099"/>
    <lineage>
        <taxon>Bacteria</taxon>
        <taxon>Bacillati</taxon>
        <taxon>Bacillota</taxon>
        <taxon>Bacilli</taxon>
        <taxon>Bacillales</taxon>
        <taxon>Bacillaceae</taxon>
        <taxon>Cytobacillus</taxon>
    </lineage>
</organism>
<dbReference type="EMBL" id="VLKI01000001">
    <property type="protein sequence ID" value="TWH90851.1"/>
    <property type="molecule type" value="Genomic_DNA"/>
</dbReference>
<dbReference type="AlphaFoldDB" id="A0A562K5Y2"/>
<keyword evidence="2" id="KW-1185">Reference proteome</keyword>
<gene>
    <name evidence="1" type="ORF">IQ19_00301</name>
</gene>
<evidence type="ECO:0000313" key="2">
    <source>
        <dbReference type="Proteomes" id="UP000318667"/>
    </source>
</evidence>